<evidence type="ECO:0000313" key="2">
    <source>
        <dbReference type="EMBL" id="KAF9075128.1"/>
    </source>
</evidence>
<keyword evidence="3" id="KW-1185">Reference proteome</keyword>
<organism evidence="2 3">
    <name type="scientific">Rhodocollybia butyracea</name>
    <dbReference type="NCBI Taxonomy" id="206335"/>
    <lineage>
        <taxon>Eukaryota</taxon>
        <taxon>Fungi</taxon>
        <taxon>Dikarya</taxon>
        <taxon>Basidiomycota</taxon>
        <taxon>Agaricomycotina</taxon>
        <taxon>Agaricomycetes</taxon>
        <taxon>Agaricomycetidae</taxon>
        <taxon>Agaricales</taxon>
        <taxon>Marasmiineae</taxon>
        <taxon>Omphalotaceae</taxon>
        <taxon>Rhodocollybia</taxon>
    </lineage>
</organism>
<proteinExistence type="predicted"/>
<comment type="caution">
    <text evidence="2">The sequence shown here is derived from an EMBL/GenBank/DDBJ whole genome shotgun (WGS) entry which is preliminary data.</text>
</comment>
<keyword evidence="1" id="KW-0472">Membrane</keyword>
<evidence type="ECO:0000313" key="3">
    <source>
        <dbReference type="Proteomes" id="UP000772434"/>
    </source>
</evidence>
<gene>
    <name evidence="2" type="ORF">BDP27DRAFT_1315554</name>
</gene>
<dbReference type="AlphaFoldDB" id="A0A9P5Q476"/>
<dbReference type="Proteomes" id="UP000772434">
    <property type="component" value="Unassembled WGS sequence"/>
</dbReference>
<accession>A0A9P5Q476</accession>
<reference evidence="2" key="1">
    <citation type="submission" date="2020-11" db="EMBL/GenBank/DDBJ databases">
        <authorList>
            <consortium name="DOE Joint Genome Institute"/>
            <person name="Ahrendt S."/>
            <person name="Riley R."/>
            <person name="Andreopoulos W."/>
            <person name="Labutti K."/>
            <person name="Pangilinan J."/>
            <person name="Ruiz-Duenas F.J."/>
            <person name="Barrasa J.M."/>
            <person name="Sanchez-Garcia M."/>
            <person name="Camarero S."/>
            <person name="Miyauchi S."/>
            <person name="Serrano A."/>
            <person name="Linde D."/>
            <person name="Babiker R."/>
            <person name="Drula E."/>
            <person name="Ayuso-Fernandez I."/>
            <person name="Pacheco R."/>
            <person name="Padilla G."/>
            <person name="Ferreira P."/>
            <person name="Barriuso J."/>
            <person name="Kellner H."/>
            <person name="Castanera R."/>
            <person name="Alfaro M."/>
            <person name="Ramirez L."/>
            <person name="Pisabarro A.G."/>
            <person name="Kuo A."/>
            <person name="Tritt A."/>
            <person name="Lipzen A."/>
            <person name="He G."/>
            <person name="Yan M."/>
            <person name="Ng V."/>
            <person name="Cullen D."/>
            <person name="Martin F."/>
            <person name="Rosso M.-N."/>
            <person name="Henrissat B."/>
            <person name="Hibbett D."/>
            <person name="Martinez A.T."/>
            <person name="Grigoriev I.V."/>
        </authorList>
    </citation>
    <scope>NUCLEOTIDE SEQUENCE</scope>
    <source>
        <strain evidence="2">AH 40177</strain>
    </source>
</reference>
<evidence type="ECO:0000256" key="1">
    <source>
        <dbReference type="SAM" id="Phobius"/>
    </source>
</evidence>
<sequence length="66" mass="7212">MHSNKHSEPVSSPSSSETGAIVTGVISGSLILAGAICVFYLLCWYKRERTTRMTPLTLEANSLRRS</sequence>
<feature type="transmembrane region" description="Helical" evidence="1">
    <location>
        <begin position="20"/>
        <end position="43"/>
    </location>
</feature>
<dbReference type="EMBL" id="JADNRY010000010">
    <property type="protein sequence ID" value="KAF9075128.1"/>
    <property type="molecule type" value="Genomic_DNA"/>
</dbReference>
<dbReference type="Gene3D" id="1.20.5.900">
    <property type="entry name" value="transmembrane domain of human cd4"/>
    <property type="match status" value="1"/>
</dbReference>
<name>A0A9P5Q476_9AGAR</name>
<keyword evidence="1" id="KW-1133">Transmembrane helix</keyword>
<protein>
    <submittedName>
        <fullName evidence="2">Uncharacterized protein</fullName>
    </submittedName>
</protein>
<keyword evidence="1" id="KW-0812">Transmembrane</keyword>